<dbReference type="SUPFAM" id="SSF55874">
    <property type="entry name" value="ATPase domain of HSP90 chaperone/DNA topoisomerase II/histidine kinase"/>
    <property type="match status" value="1"/>
</dbReference>
<evidence type="ECO:0000256" key="6">
    <source>
        <dbReference type="ARBA" id="ARBA00022989"/>
    </source>
</evidence>
<gene>
    <name evidence="11" type="ORF">AB8998_01850</name>
</gene>
<feature type="transmembrane region" description="Helical" evidence="9">
    <location>
        <begin position="85"/>
        <end position="108"/>
    </location>
</feature>
<feature type="transmembrane region" description="Helical" evidence="9">
    <location>
        <begin position="159"/>
        <end position="178"/>
    </location>
</feature>
<keyword evidence="8 9" id="KW-0472">Membrane</keyword>
<feature type="transmembrane region" description="Helical" evidence="9">
    <location>
        <begin position="20"/>
        <end position="38"/>
    </location>
</feature>
<accession>A0ABV4BV40</accession>
<dbReference type="InterPro" id="IPR036890">
    <property type="entry name" value="HATPase_C_sf"/>
</dbReference>
<reference evidence="11 12" key="1">
    <citation type="submission" date="2024-08" db="EMBL/GenBank/DDBJ databases">
        <title>Mycobacterium servetensis sp. nov., a novel rapid-growing mycobacterial species recovered from a human patient in Zaragoza, Spain.</title>
        <authorList>
            <person name="Tristancho-Baro A.I."/>
            <person name="Buenestado-Serrano S."/>
            <person name="Garcia De Viedma D."/>
            <person name="Milagro-Beamonte A."/>
            <person name="Burillo N."/>
            <person name="Sanz S."/>
            <person name="Lopez-Calleja A.I."/>
            <person name="Penas-Utrilla D."/>
            <person name="Guardingo M."/>
            <person name="Garcia M.J."/>
            <person name="Vinuelas-Bayon J."/>
        </authorList>
    </citation>
    <scope>NUCLEOTIDE SEQUENCE [LARGE SCALE GENOMIC DNA]</scope>
    <source>
        <strain evidence="12">HUMS_12744610</strain>
    </source>
</reference>
<evidence type="ECO:0000256" key="3">
    <source>
        <dbReference type="ARBA" id="ARBA00022679"/>
    </source>
</evidence>
<proteinExistence type="predicted"/>
<evidence type="ECO:0000259" key="10">
    <source>
        <dbReference type="PROSITE" id="PS50109"/>
    </source>
</evidence>
<dbReference type="PANTHER" id="PTHR24421:SF37">
    <property type="entry name" value="SENSOR HISTIDINE KINASE NARS"/>
    <property type="match status" value="1"/>
</dbReference>
<protein>
    <submittedName>
        <fullName evidence="11">Sensor histidine kinase</fullName>
    </submittedName>
</protein>
<keyword evidence="12" id="KW-1185">Reference proteome</keyword>
<dbReference type="Proteomes" id="UP001564760">
    <property type="component" value="Unassembled WGS sequence"/>
</dbReference>
<dbReference type="Pfam" id="PF02518">
    <property type="entry name" value="HATPase_c"/>
    <property type="match status" value="1"/>
</dbReference>
<evidence type="ECO:0000256" key="2">
    <source>
        <dbReference type="ARBA" id="ARBA00022475"/>
    </source>
</evidence>
<evidence type="ECO:0000256" key="9">
    <source>
        <dbReference type="SAM" id="Phobius"/>
    </source>
</evidence>
<dbReference type="InterPro" id="IPR050482">
    <property type="entry name" value="Sensor_HK_TwoCompSys"/>
</dbReference>
<evidence type="ECO:0000256" key="5">
    <source>
        <dbReference type="ARBA" id="ARBA00022777"/>
    </source>
</evidence>
<dbReference type="GO" id="GO:0016301">
    <property type="term" value="F:kinase activity"/>
    <property type="evidence" value="ECO:0007669"/>
    <property type="project" value="UniProtKB-KW"/>
</dbReference>
<dbReference type="InterPro" id="IPR005467">
    <property type="entry name" value="His_kinase_dom"/>
</dbReference>
<keyword evidence="5 11" id="KW-0418">Kinase</keyword>
<dbReference type="SMART" id="SM00387">
    <property type="entry name" value="HATPase_c"/>
    <property type="match status" value="1"/>
</dbReference>
<evidence type="ECO:0000313" key="12">
    <source>
        <dbReference type="Proteomes" id="UP001564760"/>
    </source>
</evidence>
<organism evidence="11 12">
    <name type="scientific">Mycobacterium servetii</name>
    <dbReference type="NCBI Taxonomy" id="3237418"/>
    <lineage>
        <taxon>Bacteria</taxon>
        <taxon>Bacillati</taxon>
        <taxon>Actinomycetota</taxon>
        <taxon>Actinomycetes</taxon>
        <taxon>Mycobacteriales</taxon>
        <taxon>Mycobacteriaceae</taxon>
        <taxon>Mycobacterium</taxon>
    </lineage>
</organism>
<sequence length="395" mass="42841">MGRPLARFVDFVSAEPVRLSAFLRLPLIGLIVLLVSVWEVEHWLPLAYALILSAYSVAALVWAVVVLRGPVPPWAGWVSTGIDVLAVVALCVVSGGATVALLPVFFLLPISVAFQDRPALAAAVGVCTAFGYLGVWIVYSKRDDTVELPTVVYTHFGLLLWLAAAMTALCYFLTRAAARVAALLDMRRTLVAESMRADERHSRALAEELHDGPLQDLLAVRLDLDEVRERCTDPRLDAAYRAVQNTVTRLRGTVTALHPQVLTELGLTAALRELISDYEQRGNFVIEADLEDVDRPRSQSLLYRAARELLANVYKHAGARTVQVGLTREVDTITLSVVDDGRGFDPAIVRRRVPQGHIGLASLMVRIDAMGGSMNLTSTPGGGTRVSVTTAAGAD</sequence>
<keyword evidence="7" id="KW-0902">Two-component regulatory system</keyword>
<evidence type="ECO:0000256" key="7">
    <source>
        <dbReference type="ARBA" id="ARBA00023012"/>
    </source>
</evidence>
<feature type="transmembrane region" description="Helical" evidence="9">
    <location>
        <begin position="120"/>
        <end position="139"/>
    </location>
</feature>
<feature type="transmembrane region" description="Helical" evidence="9">
    <location>
        <begin position="45"/>
        <end position="65"/>
    </location>
</feature>
<dbReference type="CDD" id="cd16917">
    <property type="entry name" value="HATPase_UhpB-NarQ-NarX-like"/>
    <property type="match status" value="1"/>
</dbReference>
<keyword evidence="3" id="KW-0808">Transferase</keyword>
<comment type="caution">
    <text evidence="11">The sequence shown here is derived from an EMBL/GenBank/DDBJ whole genome shotgun (WGS) entry which is preliminary data.</text>
</comment>
<dbReference type="PROSITE" id="PS50109">
    <property type="entry name" value="HIS_KIN"/>
    <property type="match status" value="1"/>
</dbReference>
<keyword evidence="6 9" id="KW-1133">Transmembrane helix</keyword>
<dbReference type="EMBL" id="JBGEDP010000001">
    <property type="protein sequence ID" value="MEY8013885.1"/>
    <property type="molecule type" value="Genomic_DNA"/>
</dbReference>
<dbReference type="PANTHER" id="PTHR24421">
    <property type="entry name" value="NITRATE/NITRITE SENSOR PROTEIN NARX-RELATED"/>
    <property type="match status" value="1"/>
</dbReference>
<keyword evidence="2" id="KW-1003">Cell membrane</keyword>
<comment type="subcellular location">
    <subcellularLocation>
        <location evidence="1">Cell membrane</location>
        <topology evidence="1">Multi-pass membrane protein</topology>
    </subcellularLocation>
</comment>
<evidence type="ECO:0000256" key="4">
    <source>
        <dbReference type="ARBA" id="ARBA00022692"/>
    </source>
</evidence>
<name>A0ABV4BV40_9MYCO</name>
<dbReference type="InterPro" id="IPR003594">
    <property type="entry name" value="HATPase_dom"/>
</dbReference>
<keyword evidence="4 9" id="KW-0812">Transmembrane</keyword>
<dbReference type="Gene3D" id="3.30.565.10">
    <property type="entry name" value="Histidine kinase-like ATPase, C-terminal domain"/>
    <property type="match status" value="1"/>
</dbReference>
<evidence type="ECO:0000313" key="11">
    <source>
        <dbReference type="EMBL" id="MEY8013885.1"/>
    </source>
</evidence>
<feature type="domain" description="Histidine kinase" evidence="10">
    <location>
        <begin position="302"/>
        <end position="394"/>
    </location>
</feature>
<evidence type="ECO:0000256" key="1">
    <source>
        <dbReference type="ARBA" id="ARBA00004651"/>
    </source>
</evidence>
<evidence type="ECO:0000256" key="8">
    <source>
        <dbReference type="ARBA" id="ARBA00023136"/>
    </source>
</evidence>